<dbReference type="EMBL" id="CXWD01000004">
    <property type="protein sequence ID" value="CTQ67074.1"/>
    <property type="molecule type" value="Genomic_DNA"/>
</dbReference>
<organism evidence="2 3">
    <name type="scientific">Roseibium alexandrii</name>
    <dbReference type="NCBI Taxonomy" id="388408"/>
    <lineage>
        <taxon>Bacteria</taxon>
        <taxon>Pseudomonadati</taxon>
        <taxon>Pseudomonadota</taxon>
        <taxon>Alphaproteobacteria</taxon>
        <taxon>Hyphomicrobiales</taxon>
        <taxon>Stappiaceae</taxon>
        <taxon>Roseibium</taxon>
    </lineage>
</organism>
<feature type="transmembrane region" description="Helical" evidence="1">
    <location>
        <begin position="41"/>
        <end position="60"/>
    </location>
</feature>
<proteinExistence type="predicted"/>
<sequence>MKALHEWFWDLPMTKIAVIAAFAMIGAALPKDLSARDRLMTFFVGFLAALVFGEPVRALMNLSETYAFGMAGILAMTGRNIAVFIIRASRDPKTFFKDVLEIWRGHPRK</sequence>
<dbReference type="OrthoDB" id="8456667at2"/>
<evidence type="ECO:0008006" key="4">
    <source>
        <dbReference type="Google" id="ProtNLM"/>
    </source>
</evidence>
<dbReference type="STRING" id="388408.LAX5112_01202"/>
<evidence type="ECO:0000256" key="1">
    <source>
        <dbReference type="SAM" id="Phobius"/>
    </source>
</evidence>
<evidence type="ECO:0000313" key="3">
    <source>
        <dbReference type="Proteomes" id="UP000053235"/>
    </source>
</evidence>
<keyword evidence="1" id="KW-0812">Transmembrane</keyword>
<keyword evidence="1" id="KW-0472">Membrane</keyword>
<evidence type="ECO:0000313" key="2">
    <source>
        <dbReference type="EMBL" id="CTQ67074.1"/>
    </source>
</evidence>
<protein>
    <recommendedName>
        <fullName evidence="4">Holin</fullName>
    </recommendedName>
</protein>
<reference evidence="3" key="1">
    <citation type="submission" date="2015-07" db="EMBL/GenBank/DDBJ databases">
        <authorList>
            <person name="Rodrigo-Torres Lidia"/>
            <person name="Arahal R.David."/>
        </authorList>
    </citation>
    <scope>NUCLEOTIDE SEQUENCE [LARGE SCALE GENOMIC DNA]</scope>
    <source>
        <strain evidence="3">CECT 5112</strain>
    </source>
</reference>
<dbReference type="AlphaFoldDB" id="A0A0M6ZZV0"/>
<feature type="transmembrane region" description="Helical" evidence="1">
    <location>
        <begin position="12"/>
        <end position="29"/>
    </location>
</feature>
<gene>
    <name evidence="2" type="ORF">LAX5112_01202</name>
</gene>
<keyword evidence="3" id="KW-1185">Reference proteome</keyword>
<name>A0A0M6ZZV0_9HYPH</name>
<dbReference type="Proteomes" id="UP000053235">
    <property type="component" value="Unassembled WGS sequence"/>
</dbReference>
<feature type="transmembrane region" description="Helical" evidence="1">
    <location>
        <begin position="66"/>
        <end position="86"/>
    </location>
</feature>
<accession>A0A0M6ZZV0</accession>
<keyword evidence="1" id="KW-1133">Transmembrane helix</keyword>